<feature type="domain" description="NB-ARC" evidence="7">
    <location>
        <begin position="19"/>
        <end position="94"/>
    </location>
</feature>
<evidence type="ECO:0000259" key="10">
    <source>
        <dbReference type="Pfam" id="PF25019"/>
    </source>
</evidence>
<dbReference type="InterPro" id="IPR041118">
    <property type="entry name" value="Rx_N"/>
</dbReference>
<evidence type="ECO:0000256" key="6">
    <source>
        <dbReference type="ARBA" id="ARBA00022840"/>
    </source>
</evidence>
<comment type="similarity">
    <text evidence="1">Belongs to the disease resistance NB-LRR family.</text>
</comment>
<evidence type="ECO:0000313" key="11">
    <source>
        <dbReference type="EnsemblPlants" id="OGLUM10G01540.1"/>
    </source>
</evidence>
<name>A0A0E0B7J1_9ORYZ</name>
<dbReference type="Gene3D" id="1.10.8.430">
    <property type="entry name" value="Helical domain of apoptotic protease-activating factors"/>
    <property type="match status" value="2"/>
</dbReference>
<dbReference type="PANTHER" id="PTHR36766">
    <property type="entry name" value="PLANT BROAD-SPECTRUM MILDEW RESISTANCE PROTEIN RPW8"/>
    <property type="match status" value="1"/>
</dbReference>
<dbReference type="GO" id="GO:0002758">
    <property type="term" value="P:innate immune response-activating signaling pathway"/>
    <property type="evidence" value="ECO:0007669"/>
    <property type="project" value="UniProtKB-ARBA"/>
</dbReference>
<evidence type="ECO:0008006" key="13">
    <source>
        <dbReference type="Google" id="ProtNLM"/>
    </source>
</evidence>
<dbReference type="Pfam" id="PF18052">
    <property type="entry name" value="Rx_N"/>
    <property type="match status" value="1"/>
</dbReference>
<dbReference type="InterPro" id="IPR056789">
    <property type="entry name" value="LRR_R13L1-DRL21"/>
</dbReference>
<evidence type="ECO:0000256" key="1">
    <source>
        <dbReference type="ARBA" id="ARBA00008894"/>
    </source>
</evidence>
<dbReference type="Gene3D" id="1.20.5.4130">
    <property type="match status" value="1"/>
</dbReference>
<evidence type="ECO:0000256" key="3">
    <source>
        <dbReference type="ARBA" id="ARBA00022737"/>
    </source>
</evidence>
<keyword evidence="12" id="KW-1185">Reference proteome</keyword>
<dbReference type="Proteomes" id="UP000026961">
    <property type="component" value="Chromosome 10"/>
</dbReference>
<evidence type="ECO:0000259" key="9">
    <source>
        <dbReference type="Pfam" id="PF23559"/>
    </source>
</evidence>
<dbReference type="EnsemblPlants" id="OGLUM10G01540.1">
    <property type="protein sequence ID" value="OGLUM10G01540.1"/>
    <property type="gene ID" value="OGLUM10G01540"/>
</dbReference>
<dbReference type="InterPro" id="IPR058922">
    <property type="entry name" value="WHD_DRP"/>
</dbReference>
<evidence type="ECO:0000256" key="2">
    <source>
        <dbReference type="ARBA" id="ARBA00022614"/>
    </source>
</evidence>
<proteinExistence type="inferred from homology"/>
<keyword evidence="2" id="KW-0433">Leucine-rich repeat</keyword>
<dbReference type="GO" id="GO:0005524">
    <property type="term" value="F:ATP binding"/>
    <property type="evidence" value="ECO:0007669"/>
    <property type="project" value="UniProtKB-KW"/>
</dbReference>
<dbReference type="HOGENOM" id="CLU_227544_0_0_1"/>
<dbReference type="InterPro" id="IPR042197">
    <property type="entry name" value="Apaf_helical"/>
</dbReference>
<keyword evidence="6" id="KW-0067">ATP-binding</keyword>
<accession>A0A0E0B7J1</accession>
<dbReference type="InterPro" id="IPR002182">
    <property type="entry name" value="NB-ARC"/>
</dbReference>
<dbReference type="GO" id="GO:0043531">
    <property type="term" value="F:ADP binding"/>
    <property type="evidence" value="ECO:0007669"/>
    <property type="project" value="InterPro"/>
</dbReference>
<dbReference type="eggNOG" id="KOG4658">
    <property type="taxonomic scope" value="Eukaryota"/>
</dbReference>
<evidence type="ECO:0000256" key="5">
    <source>
        <dbReference type="ARBA" id="ARBA00022821"/>
    </source>
</evidence>
<dbReference type="InterPro" id="IPR027417">
    <property type="entry name" value="P-loop_NTPase"/>
</dbReference>
<dbReference type="Pfam" id="PF25019">
    <property type="entry name" value="LRR_R13L1-DRL21"/>
    <property type="match status" value="2"/>
</dbReference>
<dbReference type="Pfam" id="PF00931">
    <property type="entry name" value="NB-ARC"/>
    <property type="match status" value="2"/>
</dbReference>
<dbReference type="SUPFAM" id="SSF52540">
    <property type="entry name" value="P-loop containing nucleoside triphosphate hydrolases"/>
    <property type="match status" value="2"/>
</dbReference>
<dbReference type="InterPro" id="IPR036388">
    <property type="entry name" value="WH-like_DNA-bd_sf"/>
</dbReference>
<dbReference type="Pfam" id="PF23559">
    <property type="entry name" value="WHD_DRP"/>
    <property type="match status" value="2"/>
</dbReference>
<dbReference type="GO" id="GO:0042742">
    <property type="term" value="P:defense response to bacterium"/>
    <property type="evidence" value="ECO:0007669"/>
    <property type="project" value="UniProtKB-ARBA"/>
</dbReference>
<evidence type="ECO:0000313" key="12">
    <source>
        <dbReference type="Proteomes" id="UP000026961"/>
    </source>
</evidence>
<dbReference type="Gene3D" id="3.80.10.10">
    <property type="entry name" value="Ribonuclease Inhibitor"/>
    <property type="match status" value="10"/>
</dbReference>
<dbReference type="FunFam" id="1.10.10.10:FF:000322">
    <property type="entry name" value="Probable disease resistance protein At1g63360"/>
    <property type="match status" value="2"/>
</dbReference>
<feature type="domain" description="Disease resistance protein winged helix" evidence="9">
    <location>
        <begin position="1822"/>
        <end position="1902"/>
    </location>
</feature>
<dbReference type="Gene3D" id="3.40.50.300">
    <property type="entry name" value="P-loop containing nucleotide triphosphate hydrolases"/>
    <property type="match status" value="2"/>
</dbReference>
<feature type="domain" description="Disease resistance N-terminal" evidence="8">
    <location>
        <begin position="1407"/>
        <end position="1493"/>
    </location>
</feature>
<dbReference type="PANTHER" id="PTHR36766:SF55">
    <property type="entry name" value="OS11G0492900 PROTEIN"/>
    <property type="match status" value="1"/>
</dbReference>
<dbReference type="Gene3D" id="1.10.10.10">
    <property type="entry name" value="Winged helix-like DNA-binding domain superfamily/Winged helix DNA-binding domain"/>
    <property type="match status" value="2"/>
</dbReference>
<keyword evidence="4" id="KW-0547">Nucleotide-binding</keyword>
<evidence type="ECO:0000256" key="4">
    <source>
        <dbReference type="ARBA" id="ARBA00022741"/>
    </source>
</evidence>
<keyword evidence="5" id="KW-0611">Plant defense</keyword>
<sequence length="2661" mass="304007">MFDVVTIANSICMSTESDRGKKYLIVLDDVWNRDSDKWGKLKTCLKNGGMGSVVLTTTRDAEAARIMVTGEIQVHNLEKLGEDYLMEIIQSKAFGLPESDEHLEVLHKIVQRCDGSPLAAKSFGCVMSTVQEWKDILAKSNICNEQDRIFPILRLSYDDLPLHIKRCFAFCAIFPKDYEIRVENLIQLWLAHDFIPLQEDDNLEMVAEDIFEELVWRSFFQDVKKIPLRTTCKIHDLMHDIAQSVIGKDCISIATRSDFKNMLLEHPRYHFHSSYIKTGFLDDFMRKQSPTLRTVQFEDYFIDISASHLSKSRSLRALSLKQSTKLLPIRARYLQHLRFLDISQNVCIKELPEDMCILTLRELHSLNICGELELRGLENVSQEDAKAANLRNKEKLTHLSLVWDSECCIEEPNCHGNVLDALKPHYGLLVLNVISYKSTHFPAWMTDISMLPNLTELKLEGCTMCEEFPQFIQLKSLQVLCLIRLDKLQNLCCEEGRQGKEQTFHLLKRVVIKSCPRFRTLIYDMASTTFPALNNIELHDLEGLDRLVAMGEQQENGPTFPLLEKLVIEKCPKLHTLCYEMASTTFPALKEIKLHGLEGLERLVETDGRLKNESTFPLLEEADIKNCPKLRTLPEATKLKIIRLIENKPNLSWSLLQSRCMSSLSKLTMGVDDKEGTVQLDQIHESSLSELGLRHCNILFPTSPSQPIIMFWKWLGQLVTLDICSCDVLIYWPEEEFLCLVSLKTLLIMNCHKLIGRPTLVKGEPTCCARDQLLPRLTSLLTWSCDSLRELFVLPPSLTDIAIGSCSNPEFIWGKGDTESESVQVDHHNKFRSSKCNDHACTSLPEQSSSAADHPPPFLEVLDIHICLKMVALENLPSSLKHLSIYSCPEINSVSGQLYALNDLSIRHCNKLESLNRLGNLPSLETLHLQSCKRLASLPCGLVSNYSSLSRITVRYCPALNTKPLYQRLQTRLDSLEERDLSDAGTRDPDEAFTPFPALKKIKLYDLEGLERLVENESTFPLLEKADIRNCPKLRSLPEAPKLKIFTLSENKAELSLFLLQSSYMSSLSKLILDVDDKEGTVQLDQIHESSLSELDLKHCNFFFPTSPSQPIIMFWKCLRQLVCLEIWFCDVLIYWPEEEFLCLVSLKTLGIEVCDKLIGRPTLVKGEPPCCARDQPLPRLTSLEICNCDSLRELFALPPSLTYVSIHFCPKLEFIWGKGDIVSESVQVDHQNTFTSSKHCNYRACTSLPKQSPSAADHPLPCLESLCVRICPKMVALENLPSSLKMLIIYLCPELHSVSGHLYALEYLSIYSCNKLESLNRLGDLPSVETLNLMSCKRLASLPCGLGSYSSLSSITIRYCPALNTKQLYERLQTRSDCLEKRDLSHARARDPEEATMAEYLVGPLLSKVLEKASSFLVDMYKVMDGMEDQRETLERLLPAILDVIQDAEEKKNHRSGLVCAWLKSLKKVSYEAIDVFDEFKYESLRREAKKKGHHNHTMLGMDSVSLFPSRNPIVFRYRMGKKLRKIVEKIKELVSEMNSFGLVCQEETPKQWRKIDSIMVDSDKDIVSRSRDEEKKKIIKILLDKANSRDLTVLPIVGMGGLGKTTFAQLIYNDPEIEKHFPLRRWCCVSDVFDVVAIANSICMSRERDHEKALQNLQKKVGGKRYLIVLDDVRERNSDKWGKLMTCLKKGGMGSAVLTTTRDAEVARIMVTGEVEVHNLEKLGEIYVKEIIQSRALTLPNNDEYFEVLCKIVKRCDGSSLGAKAFGSMLSTRTTIQEWKDVLAKSSICNEGEDKIVPILRLSYDDLPSYMKQCFSLCAIFPKDYEIDVETLIQLWLAHDFIPLQGEDHLETIAENIFKELAWRSFFQDVNKISQRGENAYRRQLRDRTTCKIHDLMHDISQSVMGKECVSIICSSNFRNLMLEHPLYHVFIPYTSIALPDDFMGNEAPALRTLLFREYYGNVSTSHLFKCNSLQLRALELPRVEELPIRPRHLQHLRYLNLSDNSNIHELPADISTMYNLQTLNLSDCYNLVRLPKDMKYMTSLRHLYTNGCSKLKCMPPDLGQLTSLQTLTYFIVGTSASCSTLREVHSLNLSGELELRGLENVSQEQAKAANLGRKEKLTHLSLEWNGEYHAEEPDYPEKVLDALKPHHGLHMLKVVSYKSTNFPTWMTDLSVLENLTELHLEGCTMCEEFPQFNHFKSLQVLYLIKLEKLQSLCCEEAREKEQIFPALKEVKLIDLERFESWVETEGKRGNKPTFPLLEEVEISNCPKLSSLPEAPKLKVLKLNENKAELSLPLLKSRYMSQLSKLKLDVLDKEAILQLDQIHESSLSNMELRHCNFFFPTIPSEPIIGIWKWFRQLVYLEINSSDVLIYWPEEEFLCLVSLKMLTIFGCVNLIGRTTLVKGEPTRCATDQFLPCLTSLSICCCDNLRELFVLPRSVTHIHVSGCRNFEFIWGKGDIESEGVHVEHHDTFTLPEHCNDLEYRSVPEQSPSAVNHPLPCLERIHVSLSDKIVELQNLPPSLTSLEFHSCPELRSVSGQLHDLKFLDIRRCNKLESLNCLGDLPSLERLCLVSCKLLASLPCGPESYSSLSTIAIRYCPAMNMKPLYERLRPRLDILKERDLSHAHAKCPYGEHKRPTLWDPKSWKYAIPGCRWLQV</sequence>
<dbReference type="InterPro" id="IPR032675">
    <property type="entry name" value="LRR_dom_sf"/>
</dbReference>
<feature type="domain" description="Disease resistance protein winged helix" evidence="9">
    <location>
        <begin position="173"/>
        <end position="242"/>
    </location>
</feature>
<keyword evidence="3" id="KW-0677">Repeat</keyword>
<feature type="domain" description="NB-ARC" evidence="7">
    <location>
        <begin position="1575"/>
        <end position="1725"/>
    </location>
</feature>
<feature type="domain" description="R13L1/DRL21-like LRR repeat region" evidence="10">
    <location>
        <begin position="360"/>
        <end position="483"/>
    </location>
</feature>
<feature type="domain" description="R13L1/DRL21-like LRR repeat region" evidence="10">
    <location>
        <begin position="2089"/>
        <end position="2212"/>
    </location>
</feature>
<organism evidence="11">
    <name type="scientific">Oryza glumipatula</name>
    <dbReference type="NCBI Taxonomy" id="40148"/>
    <lineage>
        <taxon>Eukaryota</taxon>
        <taxon>Viridiplantae</taxon>
        <taxon>Streptophyta</taxon>
        <taxon>Embryophyta</taxon>
        <taxon>Tracheophyta</taxon>
        <taxon>Spermatophyta</taxon>
        <taxon>Magnoliopsida</taxon>
        <taxon>Liliopsida</taxon>
        <taxon>Poales</taxon>
        <taxon>Poaceae</taxon>
        <taxon>BOP clade</taxon>
        <taxon>Oryzoideae</taxon>
        <taxon>Oryzeae</taxon>
        <taxon>Oryzinae</taxon>
        <taxon>Oryza</taxon>
    </lineage>
</organism>
<evidence type="ECO:0000259" key="8">
    <source>
        <dbReference type="Pfam" id="PF18052"/>
    </source>
</evidence>
<dbReference type="GO" id="GO:0009626">
    <property type="term" value="P:plant-type hypersensitive response"/>
    <property type="evidence" value="ECO:0007669"/>
    <property type="project" value="UniProtKB-ARBA"/>
</dbReference>
<evidence type="ECO:0000259" key="7">
    <source>
        <dbReference type="Pfam" id="PF00931"/>
    </source>
</evidence>
<dbReference type="PRINTS" id="PR00364">
    <property type="entry name" value="DISEASERSIST"/>
</dbReference>
<reference evidence="11" key="1">
    <citation type="submission" date="2015-04" db="UniProtKB">
        <authorList>
            <consortium name="EnsemblPlants"/>
        </authorList>
    </citation>
    <scope>IDENTIFICATION</scope>
</reference>
<reference evidence="11" key="2">
    <citation type="submission" date="2018-05" db="EMBL/GenBank/DDBJ databases">
        <title>OgluRS3 (Oryza glumaepatula Reference Sequence Version 3).</title>
        <authorList>
            <person name="Zhang J."/>
            <person name="Kudrna D."/>
            <person name="Lee S."/>
            <person name="Talag J."/>
            <person name="Welchert J."/>
            <person name="Wing R.A."/>
        </authorList>
    </citation>
    <scope>NUCLEOTIDE SEQUENCE [LARGE SCALE GENOMIC DNA]</scope>
</reference>
<protein>
    <recommendedName>
        <fullName evidence="13">NB-ARC domain-containing protein</fullName>
    </recommendedName>
</protein>
<dbReference type="Gramene" id="OGLUM10G01540.1">
    <property type="protein sequence ID" value="OGLUM10G01540.1"/>
    <property type="gene ID" value="OGLUM10G01540"/>
</dbReference>
<dbReference type="SUPFAM" id="SSF52058">
    <property type="entry name" value="L domain-like"/>
    <property type="match status" value="6"/>
</dbReference>